<dbReference type="Proteomes" id="UP000198959">
    <property type="component" value="Unassembled WGS sequence"/>
</dbReference>
<dbReference type="EMBL" id="FMHW01000002">
    <property type="protein sequence ID" value="SCL33192.1"/>
    <property type="molecule type" value="Genomic_DNA"/>
</dbReference>
<evidence type="ECO:0000313" key="3">
    <source>
        <dbReference type="Proteomes" id="UP000198959"/>
    </source>
</evidence>
<dbReference type="InterPro" id="IPR040807">
    <property type="entry name" value="DUF5522"/>
</dbReference>
<reference evidence="3" key="1">
    <citation type="submission" date="2016-06" db="EMBL/GenBank/DDBJ databases">
        <authorList>
            <person name="Varghese N."/>
            <person name="Submissions Spin"/>
        </authorList>
    </citation>
    <scope>NUCLEOTIDE SEQUENCE [LARGE SCALE GENOMIC DNA]</scope>
    <source>
        <strain evidence="3">DSM 43817</strain>
    </source>
</reference>
<dbReference type="STRING" id="145854.GA0074692_3515"/>
<feature type="region of interest" description="Disordered" evidence="1">
    <location>
        <begin position="57"/>
        <end position="78"/>
    </location>
</feature>
<dbReference type="Pfam" id="PF17653">
    <property type="entry name" value="DUF5522"/>
    <property type="match status" value="1"/>
</dbReference>
<protein>
    <submittedName>
        <fullName evidence="2">Uncharacterized protein</fullName>
    </submittedName>
</protein>
<evidence type="ECO:0000256" key="1">
    <source>
        <dbReference type="SAM" id="MobiDB-lite"/>
    </source>
</evidence>
<dbReference type="PANTHER" id="PTHR21037:SF2">
    <property type="entry name" value="SIMILAR TO NOVEL PROTEIN"/>
    <property type="match status" value="1"/>
</dbReference>
<proteinExistence type="predicted"/>
<organism evidence="2 3">
    <name type="scientific">Micromonospora pallida</name>
    <dbReference type="NCBI Taxonomy" id="145854"/>
    <lineage>
        <taxon>Bacteria</taxon>
        <taxon>Bacillati</taxon>
        <taxon>Actinomycetota</taxon>
        <taxon>Actinomycetes</taxon>
        <taxon>Micromonosporales</taxon>
        <taxon>Micromonosporaceae</taxon>
        <taxon>Micromonospora</taxon>
    </lineage>
</organism>
<evidence type="ECO:0000313" key="2">
    <source>
        <dbReference type="EMBL" id="SCL33192.1"/>
    </source>
</evidence>
<name>A0A1C6SV27_9ACTN</name>
<keyword evidence="3" id="KW-1185">Reference proteome</keyword>
<dbReference type="PANTHER" id="PTHR21037">
    <property type="entry name" value="39S RIBOSOMAL PROTEIN L14, MITOCHONDRIAL"/>
    <property type="match status" value="1"/>
</dbReference>
<dbReference type="AlphaFoldDB" id="A0A1C6SV27"/>
<sequence>MYATTWPWEAVVVLRTAQWLSRPRSASSRTRLPRTTGYSRPLLAARPTYTARVGGERRPLAARALSEPHPSRLSPRHPERERILAAHAAALAAGEAGYLDPGTGLFVLTAGFLARRGTCCGRGCRHCPYVTD</sequence>
<gene>
    <name evidence="2" type="ORF">GA0074692_3515</name>
</gene>
<accession>A0A1C6SV27</accession>